<dbReference type="SUPFAM" id="SSF46579">
    <property type="entry name" value="Prefoldin"/>
    <property type="match status" value="1"/>
</dbReference>
<dbReference type="GO" id="GO:0006457">
    <property type="term" value="P:protein folding"/>
    <property type="evidence" value="ECO:0007669"/>
    <property type="project" value="InterPro"/>
</dbReference>
<protein>
    <submittedName>
        <fullName evidence="3">Prefoldin</fullName>
    </submittedName>
</protein>
<evidence type="ECO:0000256" key="1">
    <source>
        <dbReference type="ARBA" id="ARBA00010048"/>
    </source>
</evidence>
<dbReference type="Pfam" id="PF02996">
    <property type="entry name" value="Prefoldin"/>
    <property type="match status" value="1"/>
</dbReference>
<feature type="coiled-coil region" evidence="2">
    <location>
        <begin position="5"/>
        <end position="39"/>
    </location>
</feature>
<keyword evidence="4" id="KW-1185">Reference proteome</keyword>
<dbReference type="InterPro" id="IPR004127">
    <property type="entry name" value="Prefoldin_subunit_alpha"/>
</dbReference>
<dbReference type="GO" id="GO:0005737">
    <property type="term" value="C:cytoplasm"/>
    <property type="evidence" value="ECO:0007669"/>
    <property type="project" value="TreeGrafter"/>
</dbReference>
<dbReference type="GO" id="GO:1990115">
    <property type="term" value="P:RNA polymerase III assembly"/>
    <property type="evidence" value="ECO:0007669"/>
    <property type="project" value="TreeGrafter"/>
</dbReference>
<dbReference type="Gene3D" id="1.10.287.370">
    <property type="match status" value="1"/>
</dbReference>
<evidence type="ECO:0000256" key="2">
    <source>
        <dbReference type="SAM" id="Coils"/>
    </source>
</evidence>
<dbReference type="PANTHER" id="PTHR12674">
    <property type="entry name" value="PREFOLDIN SUBUNIT 5"/>
    <property type="match status" value="1"/>
</dbReference>
<evidence type="ECO:0000313" key="3">
    <source>
        <dbReference type="EMBL" id="RUS35625.1"/>
    </source>
</evidence>
<organism evidence="3 4">
    <name type="scientific">Jimgerdemannia flammicorona</name>
    <dbReference type="NCBI Taxonomy" id="994334"/>
    <lineage>
        <taxon>Eukaryota</taxon>
        <taxon>Fungi</taxon>
        <taxon>Fungi incertae sedis</taxon>
        <taxon>Mucoromycota</taxon>
        <taxon>Mucoromycotina</taxon>
        <taxon>Endogonomycetes</taxon>
        <taxon>Endogonales</taxon>
        <taxon>Endogonaceae</taxon>
        <taxon>Jimgerdemannia</taxon>
    </lineage>
</organism>
<gene>
    <name evidence="3" type="ORF">BC938DRAFT_479512</name>
</gene>
<evidence type="ECO:0000313" key="4">
    <source>
        <dbReference type="Proteomes" id="UP000274822"/>
    </source>
</evidence>
<name>A0A433R111_9FUNG</name>
<reference evidence="3 4" key="1">
    <citation type="journal article" date="2018" name="New Phytol.">
        <title>Phylogenomics of Endogonaceae and evolution of mycorrhizas within Mucoromycota.</title>
        <authorList>
            <person name="Chang Y."/>
            <person name="Desiro A."/>
            <person name="Na H."/>
            <person name="Sandor L."/>
            <person name="Lipzen A."/>
            <person name="Clum A."/>
            <person name="Barry K."/>
            <person name="Grigoriev I.V."/>
            <person name="Martin F.M."/>
            <person name="Stajich J.E."/>
            <person name="Smith M.E."/>
            <person name="Bonito G."/>
            <person name="Spatafora J.W."/>
        </authorList>
    </citation>
    <scope>NUCLEOTIDE SEQUENCE [LARGE SCALE GENOMIC DNA]</scope>
    <source>
        <strain evidence="3 4">AD002</strain>
    </source>
</reference>
<dbReference type="EMBL" id="RBNJ01000004">
    <property type="protein sequence ID" value="RUS35625.1"/>
    <property type="molecule type" value="Genomic_DNA"/>
</dbReference>
<dbReference type="AlphaFoldDB" id="A0A433R111"/>
<dbReference type="Proteomes" id="UP000274822">
    <property type="component" value="Unassembled WGS sequence"/>
</dbReference>
<comment type="similarity">
    <text evidence="1">Belongs to the prefoldin subunit alpha family.</text>
</comment>
<dbReference type="NCBIfam" id="TIGR00293">
    <property type="entry name" value="prefoldin subunit alpha"/>
    <property type="match status" value="1"/>
</dbReference>
<dbReference type="CDD" id="cd23157">
    <property type="entry name" value="Prefoldin_5"/>
    <property type="match status" value="1"/>
</dbReference>
<dbReference type="PANTHER" id="PTHR12674:SF2">
    <property type="entry name" value="PREFOLDIN SUBUNIT 5"/>
    <property type="match status" value="1"/>
</dbReference>
<dbReference type="GO" id="GO:1990113">
    <property type="term" value="P:RNA polymerase I assembly"/>
    <property type="evidence" value="ECO:0007669"/>
    <property type="project" value="TreeGrafter"/>
</dbReference>
<dbReference type="GO" id="GO:0016272">
    <property type="term" value="C:prefoldin complex"/>
    <property type="evidence" value="ECO:0007669"/>
    <property type="project" value="InterPro"/>
</dbReference>
<dbReference type="GO" id="GO:0051082">
    <property type="term" value="F:unfolded protein binding"/>
    <property type="evidence" value="ECO:0007669"/>
    <property type="project" value="InterPro"/>
</dbReference>
<comment type="caution">
    <text evidence="3">The sequence shown here is derived from an EMBL/GenBank/DDBJ whole genome shotgun (WGS) entry which is preliminary data.</text>
</comment>
<keyword evidence="2" id="KW-0175">Coiled coil</keyword>
<sequence>MAGQIELSDLELPQLQQVKQQLEEEFSHLTSSYGQLKQAQAKFADCLDSVDNLTPKNAVGSWIWSIDEFQRYKKHFASLTALNLYVPGQLADVDNVIVDIGTGYYVEKSTKDAIKFYKAKIEYVKGNVDKLQQAISGKQNNLRGEMGESLCIRSIGF</sequence>
<dbReference type="InterPro" id="IPR009053">
    <property type="entry name" value="Prefoldin"/>
</dbReference>
<dbReference type="InterPro" id="IPR011599">
    <property type="entry name" value="PFD_alpha_archaea"/>
</dbReference>
<dbReference type="GO" id="GO:1990114">
    <property type="term" value="P:RNA polymerase II core complex assembly"/>
    <property type="evidence" value="ECO:0007669"/>
    <property type="project" value="TreeGrafter"/>
</dbReference>
<accession>A0A433R111</accession>
<proteinExistence type="inferred from homology"/>